<name>A0A915JA25_ROMCU</name>
<sequence length="114" mass="12110">NANYTNYTIVVETNGTCEQAAEPEGQTPLPFDKRDLPKIIGGGDGNGYRSSNDTTTSSSSTLVNGRHKKTSTKRTIFIPKAEQPDGSDLERIGGKSLAIELAGKGYFSGLKNAS</sequence>
<evidence type="ECO:0000313" key="2">
    <source>
        <dbReference type="Proteomes" id="UP000887565"/>
    </source>
</evidence>
<protein>
    <submittedName>
        <fullName evidence="3">Uncharacterized protein</fullName>
    </submittedName>
</protein>
<dbReference type="Proteomes" id="UP000887565">
    <property type="component" value="Unplaced"/>
</dbReference>
<reference evidence="3" key="1">
    <citation type="submission" date="2022-11" db="UniProtKB">
        <authorList>
            <consortium name="WormBaseParasite"/>
        </authorList>
    </citation>
    <scope>IDENTIFICATION</scope>
</reference>
<evidence type="ECO:0000256" key="1">
    <source>
        <dbReference type="SAM" id="MobiDB-lite"/>
    </source>
</evidence>
<feature type="region of interest" description="Disordered" evidence="1">
    <location>
        <begin position="19"/>
        <end position="90"/>
    </location>
</feature>
<keyword evidence="2" id="KW-1185">Reference proteome</keyword>
<proteinExistence type="predicted"/>
<feature type="compositionally biased region" description="Low complexity" evidence="1">
    <location>
        <begin position="50"/>
        <end position="61"/>
    </location>
</feature>
<dbReference type="AlphaFoldDB" id="A0A915JA25"/>
<organism evidence="2 3">
    <name type="scientific">Romanomermis culicivorax</name>
    <name type="common">Nematode worm</name>
    <dbReference type="NCBI Taxonomy" id="13658"/>
    <lineage>
        <taxon>Eukaryota</taxon>
        <taxon>Metazoa</taxon>
        <taxon>Ecdysozoa</taxon>
        <taxon>Nematoda</taxon>
        <taxon>Enoplea</taxon>
        <taxon>Dorylaimia</taxon>
        <taxon>Mermithida</taxon>
        <taxon>Mermithoidea</taxon>
        <taxon>Mermithidae</taxon>
        <taxon>Romanomermis</taxon>
    </lineage>
</organism>
<accession>A0A915JA25</accession>
<evidence type="ECO:0000313" key="3">
    <source>
        <dbReference type="WBParaSite" id="nRc.2.0.1.t23334-RA"/>
    </source>
</evidence>
<dbReference type="WBParaSite" id="nRc.2.0.1.t23334-RA">
    <property type="protein sequence ID" value="nRc.2.0.1.t23334-RA"/>
    <property type="gene ID" value="nRc.2.0.1.g23334"/>
</dbReference>